<reference evidence="2 3" key="1">
    <citation type="submission" date="2009-10" db="EMBL/GenBank/DDBJ databases">
        <authorList>
            <person name="Weinstock G."/>
            <person name="Sodergren E."/>
            <person name="Clifton S."/>
            <person name="Fulton L."/>
            <person name="Fulton B."/>
            <person name="Courtney L."/>
            <person name="Fronick C."/>
            <person name="Harrison M."/>
            <person name="Strong C."/>
            <person name="Farmer C."/>
            <person name="Delahaunty K."/>
            <person name="Markovic C."/>
            <person name="Hall O."/>
            <person name="Minx P."/>
            <person name="Tomlinson C."/>
            <person name="Mitreva M."/>
            <person name="Nelson J."/>
            <person name="Hou S."/>
            <person name="Wollam A."/>
            <person name="Pepin K.H."/>
            <person name="Johnson M."/>
            <person name="Bhonagiri V."/>
            <person name="Nash W.E."/>
            <person name="Warren W."/>
            <person name="Chinwalla A."/>
            <person name="Mardis E.R."/>
            <person name="Wilson R.K."/>
        </authorList>
    </citation>
    <scope>NUCLEOTIDE SEQUENCE [LARGE SCALE GENOMIC DNA]</scope>
    <source>
        <strain evidence="2 3">ATCC 23970</strain>
    </source>
</reference>
<sequence length="40" mass="4475">MSERRDTLADRRNTRGGVDKSSFKKGVLPKHILCGFNAGR</sequence>
<dbReference type="Proteomes" id="UP000003843">
    <property type="component" value="Unassembled WGS sequence"/>
</dbReference>
<evidence type="ECO:0000256" key="1">
    <source>
        <dbReference type="SAM" id="MobiDB-lite"/>
    </source>
</evidence>
<protein>
    <submittedName>
        <fullName evidence="2">Uncharacterized protein</fullName>
    </submittedName>
</protein>
<evidence type="ECO:0000313" key="2">
    <source>
        <dbReference type="EMBL" id="EEZ76495.1"/>
    </source>
</evidence>
<dbReference type="EMBL" id="ACEQ02000004">
    <property type="protein sequence ID" value="EEZ76495.1"/>
    <property type="molecule type" value="Genomic_DNA"/>
</dbReference>
<proteinExistence type="predicted"/>
<feature type="compositionally biased region" description="Basic and acidic residues" evidence="1">
    <location>
        <begin position="1"/>
        <end position="22"/>
    </location>
</feature>
<accession>D0W7B1</accession>
<dbReference type="AlphaFoldDB" id="D0W7B1"/>
<name>D0W7B1_NEILA</name>
<gene>
    <name evidence="2" type="ORF">NEILACOT_03409</name>
</gene>
<feature type="region of interest" description="Disordered" evidence="1">
    <location>
        <begin position="1"/>
        <end position="23"/>
    </location>
</feature>
<evidence type="ECO:0000313" key="3">
    <source>
        <dbReference type="Proteomes" id="UP000003843"/>
    </source>
</evidence>
<comment type="caution">
    <text evidence="2">The sequence shown here is derived from an EMBL/GenBank/DDBJ whole genome shotgun (WGS) entry which is preliminary data.</text>
</comment>
<organism evidence="2 3">
    <name type="scientific">Neisseria lactamica ATCC 23970</name>
    <dbReference type="NCBI Taxonomy" id="546265"/>
    <lineage>
        <taxon>Bacteria</taxon>
        <taxon>Pseudomonadati</taxon>
        <taxon>Pseudomonadota</taxon>
        <taxon>Betaproteobacteria</taxon>
        <taxon>Neisseriales</taxon>
        <taxon>Neisseriaceae</taxon>
        <taxon>Neisseria</taxon>
    </lineage>
</organism>